<dbReference type="InterPro" id="IPR035979">
    <property type="entry name" value="RBD_domain_sf"/>
</dbReference>
<keyword evidence="1" id="KW-0694">RNA-binding</keyword>
<reference evidence="3 4" key="1">
    <citation type="submission" date="2013-11" db="EMBL/GenBank/DDBJ databases">
        <title>The Damaraland mole rat (Fukomys damarensis) genome and evolution of African mole rats.</title>
        <authorList>
            <person name="Gladyshev V.N."/>
            <person name="Fang X."/>
        </authorList>
    </citation>
    <scope>NUCLEOTIDE SEQUENCE [LARGE SCALE GENOMIC DNA]</scope>
    <source>
        <tissue evidence="3">Liver</tissue>
    </source>
</reference>
<dbReference type="Proteomes" id="UP000028990">
    <property type="component" value="Unassembled WGS sequence"/>
</dbReference>
<dbReference type="GO" id="GO:0003723">
    <property type="term" value="F:RNA binding"/>
    <property type="evidence" value="ECO:0007669"/>
    <property type="project" value="UniProtKB-UniRule"/>
</dbReference>
<evidence type="ECO:0000313" key="4">
    <source>
        <dbReference type="Proteomes" id="UP000028990"/>
    </source>
</evidence>
<evidence type="ECO:0000313" key="3">
    <source>
        <dbReference type="EMBL" id="KFO27477.1"/>
    </source>
</evidence>
<dbReference type="SUPFAM" id="SSF54928">
    <property type="entry name" value="RNA-binding domain, RBD"/>
    <property type="match status" value="1"/>
</dbReference>
<sequence length="260" mass="27496">MLKDGRSKGFGFIYFSSPEEATTAVTEMNGCIVGSKPLYAALSQSKEKRKAHLTNQHLQQVAVVRALPANATLNHFQPAAGGYFVPAVPQAQGRPPYCTHNQMANMRPNLLWQQGGRPQGFQGMPKAIHPLGPPPTLRHLAPTGNAPAPHGPATTTQRVESECPDGLAMDFGGAGAAHQGPTDSLEVFPQQWRTCASVCSCSCCSSGCGSSVCNPHSAIQPLQAPQPAVHVQGQEPLTATILASVSPSPGHRPQEQKQML</sequence>
<dbReference type="EMBL" id="KN122902">
    <property type="protein sequence ID" value="KFO27477.1"/>
    <property type="molecule type" value="Genomic_DNA"/>
</dbReference>
<keyword evidence="4" id="KW-1185">Reference proteome</keyword>
<protein>
    <submittedName>
        <fullName evidence="3">Polyadenylate-binding protein 4</fullName>
    </submittedName>
</protein>
<dbReference type="InterPro" id="IPR012677">
    <property type="entry name" value="Nucleotide-bd_a/b_plait_sf"/>
</dbReference>
<dbReference type="InterPro" id="IPR000504">
    <property type="entry name" value="RRM_dom"/>
</dbReference>
<proteinExistence type="predicted"/>
<name>A0A091D8R4_FUKDA</name>
<accession>A0A091D8R4</accession>
<evidence type="ECO:0000259" key="2">
    <source>
        <dbReference type="PROSITE" id="PS50102"/>
    </source>
</evidence>
<gene>
    <name evidence="3" type="ORF">H920_11131</name>
</gene>
<dbReference type="Gene3D" id="3.30.70.330">
    <property type="match status" value="1"/>
</dbReference>
<dbReference type="AlphaFoldDB" id="A0A091D8R4"/>
<feature type="domain" description="RRM" evidence="2">
    <location>
        <begin position="1"/>
        <end position="45"/>
    </location>
</feature>
<evidence type="ECO:0000256" key="1">
    <source>
        <dbReference type="PROSITE-ProRule" id="PRU00176"/>
    </source>
</evidence>
<dbReference type="PROSITE" id="PS50102">
    <property type="entry name" value="RRM"/>
    <property type="match status" value="1"/>
</dbReference>
<dbReference type="Pfam" id="PF00076">
    <property type="entry name" value="RRM_1"/>
    <property type="match status" value="1"/>
</dbReference>
<organism evidence="3 4">
    <name type="scientific">Fukomys damarensis</name>
    <name type="common">Damaraland mole rat</name>
    <name type="synonym">Cryptomys damarensis</name>
    <dbReference type="NCBI Taxonomy" id="885580"/>
    <lineage>
        <taxon>Eukaryota</taxon>
        <taxon>Metazoa</taxon>
        <taxon>Chordata</taxon>
        <taxon>Craniata</taxon>
        <taxon>Vertebrata</taxon>
        <taxon>Euteleostomi</taxon>
        <taxon>Mammalia</taxon>
        <taxon>Eutheria</taxon>
        <taxon>Euarchontoglires</taxon>
        <taxon>Glires</taxon>
        <taxon>Rodentia</taxon>
        <taxon>Hystricomorpha</taxon>
        <taxon>Bathyergidae</taxon>
        <taxon>Fukomys</taxon>
    </lineage>
</organism>